<sequence length="187" mass="19885">MPRLVLISAFTLSLLLLLGPLGSNLGNASPISSTLLDGRDSAELGYRDISPDIASWLESRGPRGAAKPPTTLGSLSEENEEEEKEHQPPKVSTEKDDSAQIKELEKKVAELKKKLGKGTQVKGAAKAPSGLDSIAEAEEPQQNAPGENNAAKVEKLKAEAAVLEKQVQQLGTGQSQKKLIITLQARS</sequence>
<protein>
    <submittedName>
        <fullName evidence="3">Uncharacterized protein</fullName>
    </submittedName>
</protein>
<feature type="region of interest" description="Disordered" evidence="1">
    <location>
        <begin position="57"/>
        <end position="100"/>
    </location>
</feature>
<feature type="non-terminal residue" evidence="3">
    <location>
        <position position="187"/>
    </location>
</feature>
<gene>
    <name evidence="3" type="ORF">BT96DRAFT_917079</name>
</gene>
<feature type="signal peptide" evidence="2">
    <location>
        <begin position="1"/>
        <end position="28"/>
    </location>
</feature>
<proteinExistence type="predicted"/>
<name>A0A6A4I0R2_9AGAR</name>
<dbReference type="AlphaFoldDB" id="A0A6A4I0R2"/>
<organism evidence="3 4">
    <name type="scientific">Gymnopus androsaceus JB14</name>
    <dbReference type="NCBI Taxonomy" id="1447944"/>
    <lineage>
        <taxon>Eukaryota</taxon>
        <taxon>Fungi</taxon>
        <taxon>Dikarya</taxon>
        <taxon>Basidiomycota</taxon>
        <taxon>Agaricomycotina</taxon>
        <taxon>Agaricomycetes</taxon>
        <taxon>Agaricomycetidae</taxon>
        <taxon>Agaricales</taxon>
        <taxon>Marasmiineae</taxon>
        <taxon>Omphalotaceae</taxon>
        <taxon>Gymnopus</taxon>
    </lineage>
</organism>
<dbReference type="EMBL" id="ML769419">
    <property type="protein sequence ID" value="KAE9404106.1"/>
    <property type="molecule type" value="Genomic_DNA"/>
</dbReference>
<accession>A0A6A4I0R2</accession>
<keyword evidence="2" id="KW-0732">Signal</keyword>
<evidence type="ECO:0000313" key="3">
    <source>
        <dbReference type="EMBL" id="KAE9404106.1"/>
    </source>
</evidence>
<evidence type="ECO:0000256" key="2">
    <source>
        <dbReference type="SAM" id="SignalP"/>
    </source>
</evidence>
<evidence type="ECO:0000313" key="4">
    <source>
        <dbReference type="Proteomes" id="UP000799118"/>
    </source>
</evidence>
<keyword evidence="4" id="KW-1185">Reference proteome</keyword>
<feature type="compositionally biased region" description="Basic and acidic residues" evidence="1">
    <location>
        <begin position="84"/>
        <end position="100"/>
    </location>
</feature>
<evidence type="ECO:0000256" key="1">
    <source>
        <dbReference type="SAM" id="MobiDB-lite"/>
    </source>
</evidence>
<reference evidence="3" key="1">
    <citation type="journal article" date="2019" name="Environ. Microbiol.">
        <title>Fungal ecological strategies reflected in gene transcription - a case study of two litter decomposers.</title>
        <authorList>
            <person name="Barbi F."/>
            <person name="Kohler A."/>
            <person name="Barry K."/>
            <person name="Baskaran P."/>
            <person name="Daum C."/>
            <person name="Fauchery L."/>
            <person name="Ihrmark K."/>
            <person name="Kuo A."/>
            <person name="LaButti K."/>
            <person name="Lipzen A."/>
            <person name="Morin E."/>
            <person name="Grigoriev I.V."/>
            <person name="Henrissat B."/>
            <person name="Lindahl B."/>
            <person name="Martin F."/>
        </authorList>
    </citation>
    <scope>NUCLEOTIDE SEQUENCE</scope>
    <source>
        <strain evidence="3">JB14</strain>
    </source>
</reference>
<dbReference type="Proteomes" id="UP000799118">
    <property type="component" value="Unassembled WGS sequence"/>
</dbReference>
<feature type="chain" id="PRO_5025411290" evidence="2">
    <location>
        <begin position="29"/>
        <end position="187"/>
    </location>
</feature>
<feature type="region of interest" description="Disordered" evidence="1">
    <location>
        <begin position="115"/>
        <end position="152"/>
    </location>
</feature>